<evidence type="ECO:0000256" key="2">
    <source>
        <dbReference type="ARBA" id="ARBA00023242"/>
    </source>
</evidence>
<dbReference type="PANTHER" id="PTHR37534:SF46">
    <property type="entry name" value="ZN(II)2CYS6 TRANSCRIPTION FACTOR (EUROFUNG)"/>
    <property type="match status" value="1"/>
</dbReference>
<evidence type="ECO:0000256" key="1">
    <source>
        <dbReference type="ARBA" id="ARBA00004123"/>
    </source>
</evidence>
<keyword evidence="2" id="KW-0539">Nucleus</keyword>
<dbReference type="InterPro" id="IPR021858">
    <property type="entry name" value="Fun_TF"/>
</dbReference>
<dbReference type="AlphaFoldDB" id="A0A1V6RQI7"/>
<accession>A0A1V6RQI7</accession>
<organism evidence="3 4">
    <name type="scientific">Penicillium solitum</name>
    <dbReference type="NCBI Taxonomy" id="60172"/>
    <lineage>
        <taxon>Eukaryota</taxon>
        <taxon>Fungi</taxon>
        <taxon>Dikarya</taxon>
        <taxon>Ascomycota</taxon>
        <taxon>Pezizomycotina</taxon>
        <taxon>Eurotiomycetes</taxon>
        <taxon>Eurotiomycetidae</taxon>
        <taxon>Eurotiales</taxon>
        <taxon>Aspergillaceae</taxon>
        <taxon>Penicillium</taxon>
    </lineage>
</organism>
<keyword evidence="4" id="KW-1185">Reference proteome</keyword>
<evidence type="ECO:0008006" key="5">
    <source>
        <dbReference type="Google" id="ProtNLM"/>
    </source>
</evidence>
<name>A0A1V6RQI7_9EURO</name>
<gene>
    <name evidence="3" type="ORF">PENSOL_c001G06307</name>
</gene>
<dbReference type="GO" id="GO:0005634">
    <property type="term" value="C:nucleus"/>
    <property type="evidence" value="ECO:0007669"/>
    <property type="project" value="UniProtKB-SubCell"/>
</dbReference>
<sequence length="632" mass="71019">MQGIVQLTFINDKEDIRWLNAGNAARHRHPIFTDVQRRDMTLEIVSSVPDQNPDQAIVDLERFDSDISCSKSSSLFRGPFGAFRCPQPLQLEPSPSDRDDLPPSFIDWFEQLEELPTEELPTEEDFNQTVFSLDALDALNADYSENLMSEELGLGPPQSIGANFHELSLPAELNPYLSVGNVEGWSLLSHYKDRIIPLISPLRRGKETPWMSLVIPCAMATVAELMLNGSSNHARLALLNAVWSTSAFHLGNNSVAYLEHWKSSGGIYLTRAQYHFQRCMEESCISATKMSKYKEILMAMLSLSNAFMIKGDPEMRRAYLIQTEKLICVKGLGQPALSANKRALHHCYAYMRIMAETTCIADRLTMNPTGTSDTLSDNTIYGGDFRVYPNLIFSTTTMSMEKDPGMAQRDLHLAIPGRWSSTLFPTLYGIDEIFLMLLSQVIRLANERDLSMMSDAAESRLSLKEFWTRAKGLEKAIDHLLSTTNPSCVQPYDGALAVVMSATAQAMYTALSIFFHRRIYEIDPIMLQGKVAAIRGYLIQIQQEESHQKDSSNAGLIWPAFITACEAVSPELQVFFSSWFDNCARTTALVHASVAQQIFETIWTKRRDVSLCGGTFSWPDILRDGDIKFMCI</sequence>
<dbReference type="EMBL" id="MDYO01000001">
    <property type="protein sequence ID" value="OQE03810.1"/>
    <property type="molecule type" value="Genomic_DNA"/>
</dbReference>
<reference evidence="4" key="1">
    <citation type="journal article" date="2017" name="Nat. Microbiol.">
        <title>Global analysis of biosynthetic gene clusters reveals vast potential of secondary metabolite production in Penicillium species.</title>
        <authorList>
            <person name="Nielsen J.C."/>
            <person name="Grijseels S."/>
            <person name="Prigent S."/>
            <person name="Ji B."/>
            <person name="Dainat J."/>
            <person name="Nielsen K.F."/>
            <person name="Frisvad J.C."/>
            <person name="Workman M."/>
            <person name="Nielsen J."/>
        </authorList>
    </citation>
    <scope>NUCLEOTIDE SEQUENCE [LARGE SCALE GENOMIC DNA]</scope>
    <source>
        <strain evidence="4">IBT 29525</strain>
    </source>
</reference>
<proteinExistence type="predicted"/>
<dbReference type="PANTHER" id="PTHR37534">
    <property type="entry name" value="TRANSCRIPTIONAL ACTIVATOR PROTEIN UGA3"/>
    <property type="match status" value="1"/>
</dbReference>
<evidence type="ECO:0000313" key="4">
    <source>
        <dbReference type="Proteomes" id="UP000191612"/>
    </source>
</evidence>
<protein>
    <recommendedName>
        <fullName evidence="5">Transcription factor domain-containing protein</fullName>
    </recommendedName>
</protein>
<dbReference type="Pfam" id="PF11951">
    <property type="entry name" value="Fungal_trans_2"/>
    <property type="match status" value="1"/>
</dbReference>
<comment type="subcellular location">
    <subcellularLocation>
        <location evidence="1">Nucleus</location>
    </subcellularLocation>
</comment>
<dbReference type="Proteomes" id="UP000191612">
    <property type="component" value="Unassembled WGS sequence"/>
</dbReference>
<comment type="caution">
    <text evidence="3">The sequence shown here is derived from an EMBL/GenBank/DDBJ whole genome shotgun (WGS) entry which is preliminary data.</text>
</comment>
<evidence type="ECO:0000313" key="3">
    <source>
        <dbReference type="EMBL" id="OQE03810.1"/>
    </source>
</evidence>